<dbReference type="AlphaFoldDB" id="A0AAW2UK56"/>
<dbReference type="EMBL" id="JACGWN010000012">
    <property type="protein sequence ID" value="KAL0416595.1"/>
    <property type="molecule type" value="Genomic_DNA"/>
</dbReference>
<organism evidence="1">
    <name type="scientific">Sesamum latifolium</name>
    <dbReference type="NCBI Taxonomy" id="2727402"/>
    <lineage>
        <taxon>Eukaryota</taxon>
        <taxon>Viridiplantae</taxon>
        <taxon>Streptophyta</taxon>
        <taxon>Embryophyta</taxon>
        <taxon>Tracheophyta</taxon>
        <taxon>Spermatophyta</taxon>
        <taxon>Magnoliopsida</taxon>
        <taxon>eudicotyledons</taxon>
        <taxon>Gunneridae</taxon>
        <taxon>Pentapetalae</taxon>
        <taxon>asterids</taxon>
        <taxon>lamiids</taxon>
        <taxon>Lamiales</taxon>
        <taxon>Pedaliaceae</taxon>
        <taxon>Sesamum</taxon>
    </lineage>
</organism>
<accession>A0AAW2UK56</accession>
<gene>
    <name evidence="1" type="ORF">Slati_3491400</name>
</gene>
<sequence length="88" mass="8287">MPRADLGDGDTVAQIFGLGDVAVARSVLGHIDVAEVGEATASPPFVGSGTAVASLLVAVAGGCGCGWCSGRGRGPGFGGGGGGGVKMN</sequence>
<reference evidence="1" key="1">
    <citation type="submission" date="2020-06" db="EMBL/GenBank/DDBJ databases">
        <authorList>
            <person name="Li T."/>
            <person name="Hu X."/>
            <person name="Zhang T."/>
            <person name="Song X."/>
            <person name="Zhang H."/>
            <person name="Dai N."/>
            <person name="Sheng W."/>
            <person name="Hou X."/>
            <person name="Wei L."/>
        </authorList>
    </citation>
    <scope>NUCLEOTIDE SEQUENCE</scope>
    <source>
        <strain evidence="1">KEN1</strain>
        <tissue evidence="1">Leaf</tissue>
    </source>
</reference>
<reference evidence="1" key="2">
    <citation type="journal article" date="2024" name="Plant">
        <title>Genomic evolution and insights into agronomic trait innovations of Sesamum species.</title>
        <authorList>
            <person name="Miao H."/>
            <person name="Wang L."/>
            <person name="Qu L."/>
            <person name="Liu H."/>
            <person name="Sun Y."/>
            <person name="Le M."/>
            <person name="Wang Q."/>
            <person name="Wei S."/>
            <person name="Zheng Y."/>
            <person name="Lin W."/>
            <person name="Duan Y."/>
            <person name="Cao H."/>
            <person name="Xiong S."/>
            <person name="Wang X."/>
            <person name="Wei L."/>
            <person name="Li C."/>
            <person name="Ma Q."/>
            <person name="Ju M."/>
            <person name="Zhao R."/>
            <person name="Li G."/>
            <person name="Mu C."/>
            <person name="Tian Q."/>
            <person name="Mei H."/>
            <person name="Zhang T."/>
            <person name="Gao T."/>
            <person name="Zhang H."/>
        </authorList>
    </citation>
    <scope>NUCLEOTIDE SEQUENCE</scope>
    <source>
        <strain evidence="1">KEN1</strain>
    </source>
</reference>
<proteinExistence type="predicted"/>
<comment type="caution">
    <text evidence="1">The sequence shown here is derived from an EMBL/GenBank/DDBJ whole genome shotgun (WGS) entry which is preliminary data.</text>
</comment>
<protein>
    <submittedName>
        <fullName evidence="1">Uncharacterized protein</fullName>
    </submittedName>
</protein>
<name>A0AAW2UK56_9LAMI</name>
<evidence type="ECO:0000313" key="1">
    <source>
        <dbReference type="EMBL" id="KAL0416595.1"/>
    </source>
</evidence>